<evidence type="ECO:0000313" key="10">
    <source>
        <dbReference type="Proteomes" id="UP000580568"/>
    </source>
</evidence>
<evidence type="ECO:0000256" key="7">
    <source>
        <dbReference type="RuleBase" id="RU367037"/>
    </source>
</evidence>
<dbReference type="EMBL" id="BLZR01000001">
    <property type="protein sequence ID" value="GFP77140.1"/>
    <property type="molecule type" value="Genomic_DNA"/>
</dbReference>
<dbReference type="Pfam" id="PF00258">
    <property type="entry name" value="Flavodoxin_1"/>
    <property type="match status" value="1"/>
</dbReference>
<keyword evidence="6 7" id="KW-0249">Electron transport</keyword>
<evidence type="ECO:0000256" key="4">
    <source>
        <dbReference type="ARBA" id="ARBA00022630"/>
    </source>
</evidence>
<dbReference type="InterPro" id="IPR008254">
    <property type="entry name" value="Flavodoxin/NO_synth"/>
</dbReference>
<keyword evidence="10" id="KW-1185">Reference proteome</keyword>
<dbReference type="Proteomes" id="UP000580568">
    <property type="component" value="Unassembled WGS sequence"/>
</dbReference>
<feature type="domain" description="Flavodoxin-like" evidence="8">
    <location>
        <begin position="4"/>
        <end position="140"/>
    </location>
</feature>
<protein>
    <recommendedName>
        <fullName evidence="7">Flavodoxin</fullName>
    </recommendedName>
</protein>
<organism evidence="9 10">
    <name type="scientific">Clostridium fungisolvens</name>
    <dbReference type="NCBI Taxonomy" id="1604897"/>
    <lineage>
        <taxon>Bacteria</taxon>
        <taxon>Bacillati</taxon>
        <taxon>Bacillota</taxon>
        <taxon>Clostridia</taxon>
        <taxon>Eubacteriales</taxon>
        <taxon>Clostridiaceae</taxon>
        <taxon>Clostridium</taxon>
    </lineage>
</organism>
<proteinExistence type="inferred from homology"/>
<comment type="function">
    <text evidence="7">Low-potential electron donor to a number of redox enzymes.</text>
</comment>
<comment type="cofactor">
    <cofactor evidence="1 7">
        <name>FMN</name>
        <dbReference type="ChEBI" id="CHEBI:58210"/>
    </cofactor>
</comment>
<dbReference type="GO" id="GO:0010181">
    <property type="term" value="F:FMN binding"/>
    <property type="evidence" value="ECO:0007669"/>
    <property type="project" value="UniProtKB-UniRule"/>
</dbReference>
<keyword evidence="5 7" id="KW-0288">FMN</keyword>
<dbReference type="PROSITE" id="PS50902">
    <property type="entry name" value="FLAVODOXIN_LIKE"/>
    <property type="match status" value="1"/>
</dbReference>
<dbReference type="NCBIfam" id="NF004050">
    <property type="entry name" value="PRK05569.1"/>
    <property type="match status" value="1"/>
</dbReference>
<dbReference type="Gene3D" id="3.40.50.360">
    <property type="match status" value="1"/>
</dbReference>
<sequence length="141" mass="15757">MKKVSIIYWSNGGNVEVLADAIAASAKENGAQVMIKHVTDATVDDVINADSVAFGSPSMDSNRIEQQEMEPYINQFKLLPNNGKKLILFGSYGWDEGQFIIDWSDRMKDYGFNVVDILAVKESPSEEQLRKARELGKELAR</sequence>
<dbReference type="NCBIfam" id="TIGR01753">
    <property type="entry name" value="flav_short"/>
    <property type="match status" value="1"/>
</dbReference>
<dbReference type="RefSeq" id="WP_183278526.1">
    <property type="nucleotide sequence ID" value="NZ_BLZR01000001.1"/>
</dbReference>
<dbReference type="GO" id="GO:0009055">
    <property type="term" value="F:electron transfer activity"/>
    <property type="evidence" value="ECO:0007669"/>
    <property type="project" value="UniProtKB-UniRule"/>
</dbReference>
<evidence type="ECO:0000256" key="5">
    <source>
        <dbReference type="ARBA" id="ARBA00022643"/>
    </source>
</evidence>
<dbReference type="PANTHER" id="PTHR43717">
    <property type="entry name" value="ANAEROBIC NITRIC OXIDE REDUCTASE FLAVORUBREDOXIN"/>
    <property type="match status" value="1"/>
</dbReference>
<evidence type="ECO:0000256" key="2">
    <source>
        <dbReference type="ARBA" id="ARBA00005267"/>
    </source>
</evidence>
<evidence type="ECO:0000256" key="3">
    <source>
        <dbReference type="ARBA" id="ARBA00022448"/>
    </source>
</evidence>
<dbReference type="InterPro" id="IPR010087">
    <property type="entry name" value="Flav_short"/>
</dbReference>
<evidence type="ECO:0000256" key="6">
    <source>
        <dbReference type="ARBA" id="ARBA00022982"/>
    </source>
</evidence>
<dbReference type="AlphaFoldDB" id="A0A6V8SJL9"/>
<gene>
    <name evidence="9" type="ORF">bsdtw1_03254</name>
</gene>
<dbReference type="SUPFAM" id="SSF52218">
    <property type="entry name" value="Flavoproteins"/>
    <property type="match status" value="1"/>
</dbReference>
<dbReference type="PANTHER" id="PTHR43717:SF1">
    <property type="entry name" value="ANAEROBIC NITRIC OXIDE REDUCTASE FLAVORUBREDOXIN"/>
    <property type="match status" value="1"/>
</dbReference>
<reference evidence="9 10" key="1">
    <citation type="submission" date="2020-07" db="EMBL/GenBank/DDBJ databases">
        <title>A new beta-1,3-glucan-decomposing anaerobic bacterium isolated from anoxic soil subjected to biological soil disinfestation.</title>
        <authorList>
            <person name="Ueki A."/>
            <person name="Tonouchi A."/>
        </authorList>
    </citation>
    <scope>NUCLEOTIDE SEQUENCE [LARGE SCALE GENOMIC DNA]</scope>
    <source>
        <strain evidence="9 10">TW1</strain>
    </source>
</reference>
<comment type="similarity">
    <text evidence="2 7">Belongs to the flavodoxin family.</text>
</comment>
<comment type="caution">
    <text evidence="9">The sequence shown here is derived from an EMBL/GenBank/DDBJ whole genome shotgun (WGS) entry which is preliminary data.</text>
</comment>
<dbReference type="GO" id="GO:0016651">
    <property type="term" value="F:oxidoreductase activity, acting on NAD(P)H"/>
    <property type="evidence" value="ECO:0007669"/>
    <property type="project" value="UniProtKB-ARBA"/>
</dbReference>
<accession>A0A6V8SJL9</accession>
<keyword evidence="3 7" id="KW-0813">Transport</keyword>
<evidence type="ECO:0000256" key="1">
    <source>
        <dbReference type="ARBA" id="ARBA00001917"/>
    </source>
</evidence>
<evidence type="ECO:0000259" key="8">
    <source>
        <dbReference type="PROSITE" id="PS50902"/>
    </source>
</evidence>
<evidence type="ECO:0000313" key="9">
    <source>
        <dbReference type="EMBL" id="GFP77140.1"/>
    </source>
</evidence>
<dbReference type="InterPro" id="IPR029039">
    <property type="entry name" value="Flavoprotein-like_sf"/>
</dbReference>
<name>A0A6V8SJL9_9CLOT</name>
<keyword evidence="4 7" id="KW-0285">Flavoprotein</keyword>